<evidence type="ECO:0000256" key="8">
    <source>
        <dbReference type="ARBA" id="ARBA00031155"/>
    </source>
</evidence>
<evidence type="ECO:0000256" key="3">
    <source>
        <dbReference type="ARBA" id="ARBA00022575"/>
    </source>
</evidence>
<dbReference type="Gene3D" id="3.20.20.70">
    <property type="entry name" value="Aldolase class I"/>
    <property type="match status" value="1"/>
</dbReference>
<gene>
    <name evidence="11" type="ORF">SBX64_20165</name>
</gene>
<dbReference type="CDD" id="cd04730">
    <property type="entry name" value="NPD_like"/>
    <property type="match status" value="1"/>
</dbReference>
<evidence type="ECO:0000256" key="2">
    <source>
        <dbReference type="ARBA" id="ARBA00009881"/>
    </source>
</evidence>
<proteinExistence type="inferred from homology"/>
<keyword evidence="5" id="KW-0288">FMN</keyword>
<evidence type="ECO:0000256" key="4">
    <source>
        <dbReference type="ARBA" id="ARBA00022630"/>
    </source>
</evidence>
<evidence type="ECO:0000256" key="1">
    <source>
        <dbReference type="ARBA" id="ARBA00001917"/>
    </source>
</evidence>
<comment type="caution">
    <text evidence="11">The sequence shown here is derived from an EMBL/GenBank/DDBJ whole genome shotgun (WGS) entry which is preliminary data.</text>
</comment>
<dbReference type="RefSeq" id="WP_038181397.1">
    <property type="nucleotide sequence ID" value="NZ_AP024904.1"/>
</dbReference>
<dbReference type="PANTHER" id="PTHR42747">
    <property type="entry name" value="NITRONATE MONOOXYGENASE-RELATED"/>
    <property type="match status" value="1"/>
</dbReference>
<dbReference type="SUPFAM" id="SSF51412">
    <property type="entry name" value="Inosine monophosphate dehydrogenase (IMPDH)"/>
    <property type="match status" value="1"/>
</dbReference>
<dbReference type="PANTHER" id="PTHR42747:SF3">
    <property type="entry name" value="NITRONATE MONOOXYGENASE-RELATED"/>
    <property type="match status" value="1"/>
</dbReference>
<dbReference type="Pfam" id="PF03060">
    <property type="entry name" value="NMO"/>
    <property type="match status" value="1"/>
</dbReference>
<feature type="signal peptide" evidence="10">
    <location>
        <begin position="1"/>
        <end position="29"/>
    </location>
</feature>
<keyword evidence="6 11" id="KW-0560">Oxidoreductase</keyword>
<dbReference type="EMBL" id="JAWRCP010000002">
    <property type="protein sequence ID" value="MDW6094864.1"/>
    <property type="molecule type" value="Genomic_DNA"/>
</dbReference>
<dbReference type="InterPro" id="IPR004136">
    <property type="entry name" value="NMO"/>
</dbReference>
<evidence type="ECO:0000256" key="5">
    <source>
        <dbReference type="ARBA" id="ARBA00022643"/>
    </source>
</evidence>
<feature type="chain" id="PRO_5045568073" description="Propionate 3-nitronate monooxygenase" evidence="10">
    <location>
        <begin position="30"/>
        <end position="356"/>
    </location>
</feature>
<evidence type="ECO:0000256" key="9">
    <source>
        <dbReference type="ARBA" id="ARBA00049401"/>
    </source>
</evidence>
<evidence type="ECO:0000256" key="7">
    <source>
        <dbReference type="ARBA" id="ARBA00023033"/>
    </source>
</evidence>
<protein>
    <recommendedName>
        <fullName evidence="8">Propionate 3-nitronate monooxygenase</fullName>
    </recommendedName>
</protein>
<comment type="similarity">
    <text evidence="2">Belongs to the nitronate monooxygenase family. NMO class I subfamily.</text>
</comment>
<dbReference type="GO" id="GO:0004497">
    <property type="term" value="F:monooxygenase activity"/>
    <property type="evidence" value="ECO:0007669"/>
    <property type="project" value="UniProtKB-KW"/>
</dbReference>
<keyword evidence="10" id="KW-0732">Signal</keyword>
<comment type="catalytic activity">
    <reaction evidence="9">
        <text>3 propionate 3-nitronate + 3 O2 + H2O = 3 3-oxopropanoate + 2 nitrate + nitrite + H2O2 + 3 H(+)</text>
        <dbReference type="Rhea" id="RHEA:57332"/>
        <dbReference type="ChEBI" id="CHEBI:15377"/>
        <dbReference type="ChEBI" id="CHEBI:15378"/>
        <dbReference type="ChEBI" id="CHEBI:15379"/>
        <dbReference type="ChEBI" id="CHEBI:16240"/>
        <dbReference type="ChEBI" id="CHEBI:16301"/>
        <dbReference type="ChEBI" id="CHEBI:17632"/>
        <dbReference type="ChEBI" id="CHEBI:33190"/>
        <dbReference type="ChEBI" id="CHEBI:136067"/>
    </reaction>
</comment>
<reference evidence="11 12" key="1">
    <citation type="submission" date="2023-11" db="EMBL/GenBank/DDBJ databases">
        <title>Plant-associative lifestyle of Vibrio porteresiae and its evolutionary dynamics.</title>
        <authorList>
            <person name="Rameshkumar N."/>
            <person name="Kirti K."/>
        </authorList>
    </citation>
    <scope>NUCLEOTIDE SEQUENCE [LARGE SCALE GENOMIC DNA]</scope>
    <source>
        <strain evidence="11 12">MSSRF7</strain>
    </source>
</reference>
<organism evidence="11 12">
    <name type="scientific">Vibrio rhizosphaerae</name>
    <dbReference type="NCBI Taxonomy" id="398736"/>
    <lineage>
        <taxon>Bacteria</taxon>
        <taxon>Pseudomonadati</taxon>
        <taxon>Pseudomonadota</taxon>
        <taxon>Gammaproteobacteria</taxon>
        <taxon>Vibrionales</taxon>
        <taxon>Vibrionaceae</taxon>
        <taxon>Vibrio</taxon>
    </lineage>
</organism>
<keyword evidence="12" id="KW-1185">Reference proteome</keyword>
<evidence type="ECO:0000313" key="12">
    <source>
        <dbReference type="Proteomes" id="UP001279860"/>
    </source>
</evidence>
<comment type="cofactor">
    <cofactor evidence="1">
        <name>FMN</name>
        <dbReference type="ChEBI" id="CHEBI:58210"/>
    </cofactor>
</comment>
<evidence type="ECO:0000256" key="10">
    <source>
        <dbReference type="SAM" id="SignalP"/>
    </source>
</evidence>
<keyword evidence="3" id="KW-0216">Detoxification</keyword>
<sequence length="356" mass="38512">MKQNPLTSRFNIHPIIQAPMAGISTPSLAAAVSNAGALGSIALGASDVHQADILLKETKKLTTQPFNVNLFCHKQPERDQHKEARWLDFISPLFKALGAEPPSALNEIYQSFILDTEMFLLLLKHKPRVVSFHFGLPPAEWIKRLKEEGIFLIATATNLQEAKHIETLGVNAIVAQGIEAGGHRGTFDSTLLDTDIEDDKLSTADLVSLLVANVSVPIIAAGGIMNGKHINHFMTLGASAAQLGTAFITCPESAASQKNRDMLLSERNQETILIEGISGRAARGLCNKFTSFLESAHAPSVPDYPLAYDVAKKLSLAALNQGTDEYTAYWAGQGAPLIRELTAKQLVEVLILEMNG</sequence>
<accession>A0ABU4J1T7</accession>
<keyword evidence="4" id="KW-0285">Flavoprotein</keyword>
<name>A0ABU4J1T7_9VIBR</name>
<evidence type="ECO:0000313" key="11">
    <source>
        <dbReference type="EMBL" id="MDW6094864.1"/>
    </source>
</evidence>
<dbReference type="InterPro" id="IPR013785">
    <property type="entry name" value="Aldolase_TIM"/>
</dbReference>
<dbReference type="Proteomes" id="UP001279860">
    <property type="component" value="Unassembled WGS sequence"/>
</dbReference>
<keyword evidence="7 11" id="KW-0503">Monooxygenase</keyword>
<evidence type="ECO:0000256" key="6">
    <source>
        <dbReference type="ARBA" id="ARBA00023002"/>
    </source>
</evidence>